<evidence type="ECO:0000313" key="13">
    <source>
        <dbReference type="EMBL" id="WPU65275.1"/>
    </source>
</evidence>
<dbReference type="InterPro" id="IPR020568">
    <property type="entry name" value="Ribosomal_Su5_D2-typ_SF"/>
</dbReference>
<comment type="cofactor">
    <cofactor evidence="1 12">
        <name>Zn(2+)</name>
        <dbReference type="ChEBI" id="CHEBI:29105"/>
    </cofactor>
</comment>
<keyword evidence="14" id="KW-1185">Reference proteome</keyword>
<dbReference type="SUPFAM" id="SSF54211">
    <property type="entry name" value="Ribosomal protein S5 domain 2-like"/>
    <property type="match status" value="2"/>
</dbReference>
<gene>
    <name evidence="12 13" type="primary">lpxC</name>
    <name evidence="13" type="ORF">SOO65_00775</name>
</gene>
<evidence type="ECO:0000256" key="5">
    <source>
        <dbReference type="ARBA" id="ARBA00022516"/>
    </source>
</evidence>
<dbReference type="InterPro" id="IPR011334">
    <property type="entry name" value="UDP-acyl_GlcNac_deAcase_C"/>
</dbReference>
<evidence type="ECO:0000256" key="12">
    <source>
        <dbReference type="HAMAP-Rule" id="MF_00388"/>
    </source>
</evidence>
<comment type="pathway">
    <text evidence="3 12">Glycolipid biosynthesis; lipid IV(A) biosynthesis; lipid IV(A) from (3R)-3-hydroxytetradecanoyl-[acyl-carrier-protein] and UDP-N-acetyl-alpha-D-glucosamine: step 2/6.</text>
</comment>
<name>A0AAX4HPM9_9BACT</name>
<dbReference type="EC" id="3.5.1.108" evidence="4 12"/>
<dbReference type="NCBIfam" id="TIGR00325">
    <property type="entry name" value="lpxC"/>
    <property type="match status" value="1"/>
</dbReference>
<proteinExistence type="inferred from homology"/>
<evidence type="ECO:0000256" key="2">
    <source>
        <dbReference type="ARBA" id="ARBA00002923"/>
    </source>
</evidence>
<feature type="binding site" evidence="12">
    <location>
        <position position="239"/>
    </location>
    <ligand>
        <name>Zn(2+)</name>
        <dbReference type="ChEBI" id="CHEBI:29105"/>
    </ligand>
</feature>
<dbReference type="Gene3D" id="3.30.1700.10">
    <property type="entry name" value="lpxc deacetylase, domain 2"/>
    <property type="match status" value="1"/>
</dbReference>
<evidence type="ECO:0000256" key="6">
    <source>
        <dbReference type="ARBA" id="ARBA00022556"/>
    </source>
</evidence>
<comment type="function">
    <text evidence="2 12">Catalyzes the hydrolysis of UDP-3-O-myristoyl-N-acetylglucosamine to form UDP-3-O-myristoylglucosamine and acetate, the committed step in lipid A biosynthesis.</text>
</comment>
<dbReference type="RefSeq" id="WP_321395474.1">
    <property type="nucleotide sequence ID" value="NZ_CP139487.1"/>
</dbReference>
<evidence type="ECO:0000256" key="7">
    <source>
        <dbReference type="ARBA" id="ARBA00022723"/>
    </source>
</evidence>
<evidence type="ECO:0000256" key="10">
    <source>
        <dbReference type="ARBA" id="ARBA00023098"/>
    </source>
</evidence>
<dbReference type="InterPro" id="IPR004463">
    <property type="entry name" value="UDP-acyl_GlcNac_deAcase"/>
</dbReference>
<dbReference type="KEGG" id="psti:SOO65_00775"/>
<dbReference type="HAMAP" id="MF_00388">
    <property type="entry name" value="LpxC"/>
    <property type="match status" value="1"/>
</dbReference>
<dbReference type="Gene3D" id="3.30.230.20">
    <property type="entry name" value="lpxc deacetylase, domain 1"/>
    <property type="match status" value="1"/>
</dbReference>
<dbReference type="Pfam" id="PF03331">
    <property type="entry name" value="LpxC"/>
    <property type="match status" value="1"/>
</dbReference>
<evidence type="ECO:0000256" key="8">
    <source>
        <dbReference type="ARBA" id="ARBA00022801"/>
    </source>
</evidence>
<keyword evidence="5 12" id="KW-0444">Lipid biosynthesis</keyword>
<feature type="active site" description="Proton donor" evidence="12">
    <location>
        <position position="262"/>
    </location>
</feature>
<reference evidence="13 14" key="1">
    <citation type="submission" date="2023-11" db="EMBL/GenBank/DDBJ databases">
        <title>Peredibacter starrii A3.12.</title>
        <authorList>
            <person name="Mitchell R.J."/>
        </authorList>
    </citation>
    <scope>NUCLEOTIDE SEQUENCE [LARGE SCALE GENOMIC DNA]</scope>
    <source>
        <strain evidence="13 14">A3.12</strain>
    </source>
</reference>
<comment type="similarity">
    <text evidence="12">Belongs to the LpxC family.</text>
</comment>
<accession>A0AAX4HPM9</accession>
<evidence type="ECO:0000256" key="11">
    <source>
        <dbReference type="ARBA" id="ARBA00024535"/>
    </source>
</evidence>
<evidence type="ECO:0000256" key="4">
    <source>
        <dbReference type="ARBA" id="ARBA00012745"/>
    </source>
</evidence>
<sequence length="305" mass="33654">MIYQRTLAKDVKVTGIGLHSGKKVTMKLIPQEADFGIQFVRTDISGSQPMKANALTVGTTENATTLGEGAGAVHTVEHLLGTLYGLGINNCLIEIDGPEVPIMDGSGASFVFLLKETGIKNLNKSKKFLVILDTVRVEKDGKWAQFDPHSNLMIDSTIVFAHPVIKTQRFDFEFSCESFIQDIARARTFGFARDVDMLKRKGLIKGGSLDNAIVLDDYKVMNPEGLRFNNEFVRHKILDTIGDVSLLGYEIAGKITTYKSGHNLHNMLCRKLLDTPSAYEIVSASALKAEVREAHKLPQFITVSH</sequence>
<keyword evidence="9 12" id="KW-0862">Zinc</keyword>
<keyword evidence="7 12" id="KW-0479">Metal-binding</keyword>
<dbReference type="AlphaFoldDB" id="A0AAX4HPM9"/>
<dbReference type="GO" id="GO:0016020">
    <property type="term" value="C:membrane"/>
    <property type="evidence" value="ECO:0007669"/>
    <property type="project" value="GOC"/>
</dbReference>
<evidence type="ECO:0000313" key="14">
    <source>
        <dbReference type="Proteomes" id="UP001324634"/>
    </source>
</evidence>
<feature type="binding site" evidence="12">
    <location>
        <position position="78"/>
    </location>
    <ligand>
        <name>Zn(2+)</name>
        <dbReference type="ChEBI" id="CHEBI:29105"/>
    </ligand>
</feature>
<comment type="catalytic activity">
    <reaction evidence="11 12">
        <text>a UDP-3-O-[(3R)-3-hydroxyacyl]-N-acetyl-alpha-D-glucosamine + H2O = a UDP-3-O-[(3R)-3-hydroxyacyl]-alpha-D-glucosamine + acetate</text>
        <dbReference type="Rhea" id="RHEA:67816"/>
        <dbReference type="ChEBI" id="CHEBI:15377"/>
        <dbReference type="ChEBI" id="CHEBI:30089"/>
        <dbReference type="ChEBI" id="CHEBI:137740"/>
        <dbReference type="ChEBI" id="CHEBI:173225"/>
        <dbReference type="EC" id="3.5.1.108"/>
    </reaction>
</comment>
<dbReference type="GO" id="GO:0046872">
    <property type="term" value="F:metal ion binding"/>
    <property type="evidence" value="ECO:0007669"/>
    <property type="project" value="UniProtKB-KW"/>
</dbReference>
<dbReference type="GO" id="GO:0103117">
    <property type="term" value="F:UDP-3-O-acyl-N-acetylglucosamine deacetylase activity"/>
    <property type="evidence" value="ECO:0007669"/>
    <property type="project" value="UniProtKB-UniRule"/>
</dbReference>
<organism evidence="13 14">
    <name type="scientific">Peredibacter starrii</name>
    <dbReference type="NCBI Taxonomy" id="28202"/>
    <lineage>
        <taxon>Bacteria</taxon>
        <taxon>Pseudomonadati</taxon>
        <taxon>Bdellovibrionota</taxon>
        <taxon>Bacteriovoracia</taxon>
        <taxon>Bacteriovoracales</taxon>
        <taxon>Bacteriovoracaceae</taxon>
        <taxon>Peredibacter</taxon>
    </lineage>
</organism>
<feature type="binding site" evidence="12">
    <location>
        <position position="235"/>
    </location>
    <ligand>
        <name>Zn(2+)</name>
        <dbReference type="ChEBI" id="CHEBI:29105"/>
    </ligand>
</feature>
<dbReference type="GO" id="GO:0009245">
    <property type="term" value="P:lipid A biosynthetic process"/>
    <property type="evidence" value="ECO:0007669"/>
    <property type="project" value="UniProtKB-UniRule"/>
</dbReference>
<evidence type="ECO:0000256" key="9">
    <source>
        <dbReference type="ARBA" id="ARBA00022833"/>
    </source>
</evidence>
<dbReference type="PANTHER" id="PTHR33694">
    <property type="entry name" value="UDP-3-O-ACYL-N-ACETYLGLUCOSAMINE DEACETYLASE 1, MITOCHONDRIAL-RELATED"/>
    <property type="match status" value="1"/>
</dbReference>
<dbReference type="PANTHER" id="PTHR33694:SF1">
    <property type="entry name" value="UDP-3-O-ACYL-N-ACETYLGLUCOSAMINE DEACETYLASE 1, MITOCHONDRIAL-RELATED"/>
    <property type="match status" value="1"/>
</dbReference>
<keyword evidence="6 12" id="KW-0441">Lipid A biosynthesis</keyword>
<dbReference type="InterPro" id="IPR015870">
    <property type="entry name" value="UDP-acyl_N-AcGlcN_deAcase_N"/>
</dbReference>
<dbReference type="EMBL" id="CP139487">
    <property type="protein sequence ID" value="WPU65275.1"/>
    <property type="molecule type" value="Genomic_DNA"/>
</dbReference>
<dbReference type="Proteomes" id="UP001324634">
    <property type="component" value="Chromosome"/>
</dbReference>
<protein>
    <recommendedName>
        <fullName evidence="4 12">UDP-3-O-acyl-N-acetylglucosamine deacetylase</fullName>
        <shortName evidence="12">UDP-3-O-acyl-GlcNAc deacetylase</shortName>
        <ecNumber evidence="4 12">3.5.1.108</ecNumber>
    </recommendedName>
    <alternativeName>
        <fullName evidence="12">UDP-3-O-[R-3-hydroxymyristoyl]-N-acetylglucosamine deacetylase</fullName>
    </alternativeName>
</protein>
<keyword evidence="8 12" id="KW-0378">Hydrolase</keyword>
<keyword evidence="10 12" id="KW-0443">Lipid metabolism</keyword>
<evidence type="ECO:0000256" key="3">
    <source>
        <dbReference type="ARBA" id="ARBA00005002"/>
    </source>
</evidence>
<evidence type="ECO:0000256" key="1">
    <source>
        <dbReference type="ARBA" id="ARBA00001947"/>
    </source>
</evidence>